<feature type="domain" description="DJ-1/PfpI" evidence="1">
    <location>
        <begin position="22"/>
        <end position="179"/>
    </location>
</feature>
<comment type="caution">
    <text evidence="2">The sequence shown here is derived from an EMBL/GenBank/DDBJ whole genome shotgun (WGS) entry which is preliminary data.</text>
</comment>
<proteinExistence type="predicted"/>
<accession>A0ABT5XR16</accession>
<evidence type="ECO:0000259" key="1">
    <source>
        <dbReference type="Pfam" id="PF01965"/>
    </source>
</evidence>
<dbReference type="PANTHER" id="PTHR43130">
    <property type="entry name" value="ARAC-FAMILY TRANSCRIPTIONAL REGULATOR"/>
    <property type="match status" value="1"/>
</dbReference>
<dbReference type="Proteomes" id="UP001217083">
    <property type="component" value="Unassembled WGS sequence"/>
</dbReference>
<sequence length="206" mass="22767">MELVLVTTPFNSLKKLDKPLNVAILLYHHAQVLDYAGPYDVFVAGGENFNVYTVAETEDEVITMPNLSVNPQYSIFNSPTPDILIVPGGMWSTVSEKTKDWIKTASKEADYVFSICTGAFILAEIGLLDGLEATTHRAGITNLKNNYPKIKKVKDDQRFVDNGKIITSAGVSAGIDTSFYLMSKILGEDWAKAAAKNLEYPYFTKE</sequence>
<dbReference type="CDD" id="cd03139">
    <property type="entry name" value="GATase1_PfpI_2"/>
    <property type="match status" value="1"/>
</dbReference>
<reference evidence="2 3" key="1">
    <citation type="submission" date="2023-03" db="EMBL/GenBank/DDBJ databases">
        <title>Muricauda XX sp. nov. and Muricauda XXX sp. nov., two novel species isolated from Okinawa Trough.</title>
        <authorList>
            <person name="Cao W."/>
            <person name="Deng X."/>
        </authorList>
    </citation>
    <scope>NUCLEOTIDE SEQUENCE [LARGE SCALE GENOMIC DNA]</scope>
    <source>
        <strain evidence="2 3">81s02</strain>
    </source>
</reference>
<organism evidence="2 3">
    <name type="scientific">Flagellimonas okinawensis</name>
    <dbReference type="NCBI Taxonomy" id="3031324"/>
    <lineage>
        <taxon>Bacteria</taxon>
        <taxon>Pseudomonadati</taxon>
        <taxon>Bacteroidota</taxon>
        <taxon>Flavobacteriia</taxon>
        <taxon>Flavobacteriales</taxon>
        <taxon>Flavobacteriaceae</taxon>
        <taxon>Flagellimonas</taxon>
    </lineage>
</organism>
<dbReference type="InterPro" id="IPR052158">
    <property type="entry name" value="INH-QAR"/>
</dbReference>
<protein>
    <submittedName>
        <fullName evidence="2">DJ-1/PfpI family protein</fullName>
    </submittedName>
</protein>
<dbReference type="Pfam" id="PF01965">
    <property type="entry name" value="DJ-1_PfpI"/>
    <property type="match status" value="1"/>
</dbReference>
<dbReference type="InterPro" id="IPR002818">
    <property type="entry name" value="DJ-1/PfpI"/>
</dbReference>
<name>A0ABT5XR16_9FLAO</name>
<evidence type="ECO:0000313" key="2">
    <source>
        <dbReference type="EMBL" id="MDF0708252.1"/>
    </source>
</evidence>
<dbReference type="InterPro" id="IPR029062">
    <property type="entry name" value="Class_I_gatase-like"/>
</dbReference>
<dbReference type="EMBL" id="JARFVA010000005">
    <property type="protein sequence ID" value="MDF0708252.1"/>
    <property type="molecule type" value="Genomic_DNA"/>
</dbReference>
<dbReference type="RefSeq" id="WP_275650201.1">
    <property type="nucleotide sequence ID" value="NZ_JARFVA010000005.1"/>
</dbReference>
<gene>
    <name evidence="2" type="ORF">PY091_13590</name>
</gene>
<keyword evidence="3" id="KW-1185">Reference proteome</keyword>
<evidence type="ECO:0000313" key="3">
    <source>
        <dbReference type="Proteomes" id="UP001217083"/>
    </source>
</evidence>
<dbReference type="Gene3D" id="3.40.50.880">
    <property type="match status" value="1"/>
</dbReference>
<dbReference type="SUPFAM" id="SSF52317">
    <property type="entry name" value="Class I glutamine amidotransferase-like"/>
    <property type="match status" value="1"/>
</dbReference>
<dbReference type="PANTHER" id="PTHR43130:SF14">
    <property type="entry name" value="DJ-1_PFPI DOMAIN-CONTAINING PROTEIN"/>
    <property type="match status" value="1"/>
</dbReference>